<dbReference type="RefSeq" id="XP_007834334.1">
    <property type="nucleotide sequence ID" value="XM_007836143.1"/>
</dbReference>
<dbReference type="GO" id="GO:0006826">
    <property type="term" value="P:iron ion transport"/>
    <property type="evidence" value="ECO:0007669"/>
    <property type="project" value="TreeGrafter"/>
</dbReference>
<organism evidence="17 18">
    <name type="scientific">Pestalotiopsis fici (strain W106-1 / CGMCC3.15140)</name>
    <dbReference type="NCBI Taxonomy" id="1229662"/>
    <lineage>
        <taxon>Eukaryota</taxon>
        <taxon>Fungi</taxon>
        <taxon>Dikarya</taxon>
        <taxon>Ascomycota</taxon>
        <taxon>Pezizomycotina</taxon>
        <taxon>Sordariomycetes</taxon>
        <taxon>Xylariomycetidae</taxon>
        <taxon>Amphisphaeriales</taxon>
        <taxon>Sporocadaceae</taxon>
        <taxon>Pestalotiopsis</taxon>
    </lineage>
</organism>
<comment type="similarity">
    <text evidence="3 12">Belongs to the polysaccharide lyase 1 family.</text>
</comment>
<keyword evidence="15" id="KW-0732">Signal</keyword>
<dbReference type="AlphaFoldDB" id="W3X1M1"/>
<dbReference type="Pfam" id="PF01794">
    <property type="entry name" value="Ferric_reduct"/>
    <property type="match status" value="1"/>
</dbReference>
<protein>
    <recommendedName>
        <fullName evidence="16">FAD-binding FR-type domain-containing protein</fullName>
    </recommendedName>
</protein>
<evidence type="ECO:0000313" key="17">
    <source>
        <dbReference type="EMBL" id="ETS80033.1"/>
    </source>
</evidence>
<dbReference type="InterPro" id="IPR011050">
    <property type="entry name" value="Pectin_lyase_fold/virulence"/>
</dbReference>
<evidence type="ECO:0000256" key="6">
    <source>
        <dbReference type="ARBA" id="ARBA00022982"/>
    </source>
</evidence>
<dbReference type="CDD" id="cd06186">
    <property type="entry name" value="NOX_Duox_like_FAD_NADP"/>
    <property type="match status" value="1"/>
</dbReference>
<feature type="chain" id="PRO_5004834196" description="FAD-binding FR-type domain-containing protein" evidence="15">
    <location>
        <begin position="21"/>
        <end position="1132"/>
    </location>
</feature>
<dbReference type="InterPro" id="IPR039261">
    <property type="entry name" value="FNR_nucleotide-bd"/>
</dbReference>
<dbReference type="Pfam" id="PF00544">
    <property type="entry name" value="Pectate_lyase_4"/>
    <property type="match status" value="1"/>
</dbReference>
<dbReference type="GeneID" id="19272575"/>
<dbReference type="Proteomes" id="UP000030651">
    <property type="component" value="Unassembled WGS sequence"/>
</dbReference>
<dbReference type="Pfam" id="PF08022">
    <property type="entry name" value="FAD_binding_8"/>
    <property type="match status" value="1"/>
</dbReference>
<feature type="transmembrane region" description="Helical" evidence="14">
    <location>
        <begin position="935"/>
        <end position="955"/>
    </location>
</feature>
<dbReference type="Gene3D" id="2.160.20.10">
    <property type="entry name" value="Single-stranded right-handed beta-helix, Pectin lyase-like"/>
    <property type="match status" value="1"/>
</dbReference>
<dbReference type="InterPro" id="IPR013121">
    <property type="entry name" value="Fe_red_NAD-bd_6"/>
</dbReference>
<comment type="similarity">
    <text evidence="2">Belongs to the ferric reductase (FRE) family.</text>
</comment>
<feature type="transmembrane region" description="Helical" evidence="14">
    <location>
        <begin position="736"/>
        <end position="755"/>
    </location>
</feature>
<dbReference type="GO" id="GO:0000272">
    <property type="term" value="P:polysaccharide catabolic process"/>
    <property type="evidence" value="ECO:0007669"/>
    <property type="project" value="UniProtKB-KW"/>
</dbReference>
<dbReference type="GO" id="GO:0005576">
    <property type="term" value="C:extracellular region"/>
    <property type="evidence" value="ECO:0007669"/>
    <property type="project" value="UniProtKB-SubCell"/>
</dbReference>
<feature type="transmembrane region" description="Helical" evidence="14">
    <location>
        <begin position="703"/>
        <end position="724"/>
    </location>
</feature>
<dbReference type="FunCoup" id="W3X1M1">
    <property type="interactions" value="15"/>
</dbReference>
<evidence type="ECO:0000256" key="1">
    <source>
        <dbReference type="ARBA" id="ARBA00004141"/>
    </source>
</evidence>
<dbReference type="InterPro" id="IPR051410">
    <property type="entry name" value="Ferric/Cupric_Reductase"/>
</dbReference>
<dbReference type="Pfam" id="PF08030">
    <property type="entry name" value="NAD_binding_6"/>
    <property type="match status" value="1"/>
</dbReference>
<dbReference type="SFLD" id="SFLDS00052">
    <property type="entry name" value="Ferric_Reductase_Domain"/>
    <property type="match status" value="1"/>
</dbReference>
<dbReference type="InterPro" id="IPR013112">
    <property type="entry name" value="FAD-bd_8"/>
</dbReference>
<comment type="subcellular location">
    <subcellularLocation>
        <location evidence="1">Membrane</location>
        <topology evidence="1">Multi-pass membrane protein</topology>
    </subcellularLocation>
    <subcellularLocation>
        <location evidence="12">Secreted</location>
    </subcellularLocation>
</comment>
<feature type="transmembrane region" description="Helical" evidence="14">
    <location>
        <begin position="791"/>
        <end position="810"/>
    </location>
</feature>
<dbReference type="eggNOG" id="KOG0039">
    <property type="taxonomic scope" value="Eukaryota"/>
</dbReference>
<dbReference type="GO" id="GO:0015677">
    <property type="term" value="P:copper ion import"/>
    <property type="evidence" value="ECO:0007669"/>
    <property type="project" value="TreeGrafter"/>
</dbReference>
<keyword evidence="11 12" id="KW-0456">Lyase</keyword>
<dbReference type="InterPro" id="IPR017927">
    <property type="entry name" value="FAD-bd_FR_type"/>
</dbReference>
<dbReference type="PANTHER" id="PTHR32361">
    <property type="entry name" value="FERRIC/CUPRIC REDUCTASE TRANSMEMBRANE COMPONENT"/>
    <property type="match status" value="1"/>
</dbReference>
<dbReference type="KEGG" id="pfy:PFICI_07562"/>
<dbReference type="InterPro" id="IPR002022">
    <property type="entry name" value="Pec_lyase"/>
</dbReference>
<evidence type="ECO:0000256" key="7">
    <source>
        <dbReference type="ARBA" id="ARBA00022989"/>
    </source>
</evidence>
<feature type="transmembrane region" description="Helical" evidence="14">
    <location>
        <begin position="667"/>
        <end position="691"/>
    </location>
</feature>
<evidence type="ECO:0000256" key="4">
    <source>
        <dbReference type="ARBA" id="ARBA00022448"/>
    </source>
</evidence>
<dbReference type="OrthoDB" id="17725at2759"/>
<keyword evidence="12" id="KW-0119">Carbohydrate metabolism</keyword>
<keyword evidence="4" id="KW-0813">Transport</keyword>
<evidence type="ECO:0000256" key="12">
    <source>
        <dbReference type="RuleBase" id="RU361173"/>
    </source>
</evidence>
<keyword evidence="5 14" id="KW-0812">Transmembrane</keyword>
<keyword evidence="18" id="KW-1185">Reference proteome</keyword>
<evidence type="ECO:0000259" key="16">
    <source>
        <dbReference type="PROSITE" id="PS51384"/>
    </source>
</evidence>
<accession>W3X1M1</accession>
<sequence>MGFTSSFFLLVGLAASKVLAQVKGSPTGFAAGTTGGGSATPQYPSSLAELETWLTDSTARVIMISQTWDYTSYQGTTSTQCCPNTCQPNGQLWIMDTCDYTTSACTYYNAARSPIKVASNKSLVGVGSSGVIKGRGLTIGGGATNVIIQNIFFTGLNPQYVWGGDIITLDGTDNVWIDHNKFSLTGRQMIVSGWGAGGRVTISNNEFDGTTSWSASCNGEHYWTVLLLGLKDYYTFVGNYIHDVSGRAPHMGTDYDASEIIFHGVNNYFKNIGGHAFDIDVNTWVLLEGNYFDNVDTPITSGSLTSSNLYSVVSVADASGCTSSLGYICEWNRLSNSGSFPSSTSSAALSKLAPYKSSLIGHYGVADVPTTVVANAGVGLMVCCDWSPNYQVYYRPRGDWTDSRIHHNGVWIINMADRLGKLKTDLTGIIRARSYHEQFSRKGPATSISTDAPSPQRVEVTEEQVATRHSTGLSIIQFAEIFLVYLVSQSTQIPIDEFLTTTIHDVTMLDQLVKRKTPWLDMPLVFSGNYREYECTLEETWQCDYQQGYWRFWYEADHRYALPTVAFFLAVIIVFSLVHIAGNVLPQRLVRIGLLGKTRSLFRYLSYRTIRIPMLNWNSAPVGVLLLGAVGTIFFLAMTLGPQPYYWPNTDDVDYGSSPPIATRAGWMGLACMPFVFATAGKANLITYFTGVSHERLQVFHRWISYAFFVLALIHTFPFIVYNYRENMMTEMWNEMVFYWTGVVALVAQAWLTFASLSPLRNLCYEWFKFSHYLAALIFVLFFFFHCDATLTAWDYFAATGVLFTLSWLYRHIRIYFEHGISHRAELSRASNGFIRVAIPTKTTWTVAQHYFVRIMGLGVHDCTVHPFTACSLPSTNAKYPSDESELVFFIKPRGGFTARLASHVTSNPTLRARVLIDGPYGGVDLKAITGSHRMLVIAGGSGAGWVFPFITAFLQRLSTEGPTTEGASRPSLRIVLASRQPATVSWFESEVQQILHSFSMDHTSAIELETHYTGSEESGQILVSENMQEVPEKTGKMTSNQVEPTANASLSPTSQSLDQQRIQHFESRPDLTNVVANEAGSITRGQTLSVFVCGPLSMQSDVANAVAHEQLTLAKTGAGDIYLHLEHFSWA</sequence>
<keyword evidence="12" id="KW-0964">Secreted</keyword>
<dbReference type="SFLD" id="SFLDG01168">
    <property type="entry name" value="Ferric_reductase_subgroup_(FRE"/>
    <property type="match status" value="1"/>
</dbReference>
<name>W3X1M1_PESFW</name>
<evidence type="ECO:0000256" key="11">
    <source>
        <dbReference type="ARBA" id="ARBA00023239"/>
    </source>
</evidence>
<feature type="signal peptide" evidence="15">
    <location>
        <begin position="1"/>
        <end position="20"/>
    </location>
</feature>
<feature type="transmembrane region" description="Helical" evidence="14">
    <location>
        <begin position="560"/>
        <end position="581"/>
    </location>
</feature>
<dbReference type="PANTHER" id="PTHR32361:SF23">
    <property type="entry name" value="FERRIC-CHELATE REDUCTASE"/>
    <property type="match status" value="1"/>
</dbReference>
<evidence type="ECO:0000256" key="5">
    <source>
        <dbReference type="ARBA" id="ARBA00022692"/>
    </source>
</evidence>
<dbReference type="GO" id="GO:0000293">
    <property type="term" value="F:ferric-chelate reductase activity"/>
    <property type="evidence" value="ECO:0007669"/>
    <property type="project" value="TreeGrafter"/>
</dbReference>
<keyword evidence="12" id="KW-0624">Polysaccharide degradation</keyword>
<evidence type="ECO:0000313" key="18">
    <source>
        <dbReference type="Proteomes" id="UP000030651"/>
    </source>
</evidence>
<dbReference type="InterPro" id="IPR013130">
    <property type="entry name" value="Fe3_Rdtase_TM_dom"/>
</dbReference>
<evidence type="ECO:0000256" key="2">
    <source>
        <dbReference type="ARBA" id="ARBA00006278"/>
    </source>
</evidence>
<keyword evidence="10 14" id="KW-0472">Membrane</keyword>
<dbReference type="SMART" id="SM00656">
    <property type="entry name" value="Amb_all"/>
    <property type="match status" value="1"/>
</dbReference>
<dbReference type="EMBL" id="KI912113">
    <property type="protein sequence ID" value="ETS80033.1"/>
    <property type="molecule type" value="Genomic_DNA"/>
</dbReference>
<evidence type="ECO:0000256" key="3">
    <source>
        <dbReference type="ARBA" id="ARBA00010980"/>
    </source>
</evidence>
<feature type="domain" description="FAD-binding FR-type" evidence="16">
    <location>
        <begin position="814"/>
        <end position="927"/>
    </location>
</feature>
<keyword evidence="6" id="KW-0249">Electron transport</keyword>
<feature type="transmembrane region" description="Helical" evidence="14">
    <location>
        <begin position="624"/>
        <end position="647"/>
    </location>
</feature>
<dbReference type="GO" id="GO:0006879">
    <property type="term" value="P:intracellular iron ion homeostasis"/>
    <property type="evidence" value="ECO:0007669"/>
    <property type="project" value="TreeGrafter"/>
</dbReference>
<evidence type="ECO:0000256" key="10">
    <source>
        <dbReference type="ARBA" id="ARBA00023136"/>
    </source>
</evidence>
<keyword evidence="9" id="KW-0406">Ion transport</keyword>
<keyword evidence="8" id="KW-0560">Oxidoreductase</keyword>
<evidence type="ECO:0000256" key="9">
    <source>
        <dbReference type="ARBA" id="ARBA00023065"/>
    </source>
</evidence>
<reference evidence="18" key="1">
    <citation type="journal article" date="2015" name="BMC Genomics">
        <title>Genomic and transcriptomic analysis of the endophytic fungus Pestalotiopsis fici reveals its lifestyle and high potential for synthesis of natural products.</title>
        <authorList>
            <person name="Wang X."/>
            <person name="Zhang X."/>
            <person name="Liu L."/>
            <person name="Xiang M."/>
            <person name="Wang W."/>
            <person name="Sun X."/>
            <person name="Che Y."/>
            <person name="Guo L."/>
            <person name="Liu G."/>
            <person name="Guo L."/>
            <person name="Wang C."/>
            <person name="Yin W.B."/>
            <person name="Stadler M."/>
            <person name="Zhang X."/>
            <person name="Liu X."/>
        </authorList>
    </citation>
    <scope>NUCLEOTIDE SEQUENCE [LARGE SCALE GENOMIC DNA]</scope>
    <source>
        <strain evidence="18">W106-1 / CGMCC3.15140</strain>
    </source>
</reference>
<gene>
    <name evidence="17" type="ORF">PFICI_07562</name>
</gene>
<dbReference type="SUPFAM" id="SSF51126">
    <property type="entry name" value="Pectin lyase-like"/>
    <property type="match status" value="1"/>
</dbReference>
<dbReference type="GO" id="GO:0016829">
    <property type="term" value="F:lyase activity"/>
    <property type="evidence" value="ECO:0007669"/>
    <property type="project" value="UniProtKB-KW"/>
</dbReference>
<keyword evidence="7 14" id="KW-1133">Transmembrane helix</keyword>
<dbReference type="InterPro" id="IPR012334">
    <property type="entry name" value="Pectin_lyas_fold"/>
</dbReference>
<feature type="transmembrane region" description="Helical" evidence="14">
    <location>
        <begin position="767"/>
        <end position="785"/>
    </location>
</feature>
<dbReference type="Gene3D" id="3.40.50.80">
    <property type="entry name" value="Nucleotide-binding domain of ferredoxin-NADP reductase (FNR) module"/>
    <property type="match status" value="1"/>
</dbReference>
<evidence type="ECO:0000256" key="13">
    <source>
        <dbReference type="SAM" id="MobiDB-lite"/>
    </source>
</evidence>
<evidence type="ECO:0000256" key="14">
    <source>
        <dbReference type="SAM" id="Phobius"/>
    </source>
</evidence>
<feature type="compositionally biased region" description="Polar residues" evidence="13">
    <location>
        <begin position="1037"/>
        <end position="1061"/>
    </location>
</feature>
<evidence type="ECO:0000256" key="15">
    <source>
        <dbReference type="SAM" id="SignalP"/>
    </source>
</evidence>
<dbReference type="HOGENOM" id="CLU_278869_0_0_1"/>
<dbReference type="GO" id="GO:0005886">
    <property type="term" value="C:plasma membrane"/>
    <property type="evidence" value="ECO:0007669"/>
    <property type="project" value="TreeGrafter"/>
</dbReference>
<evidence type="ECO:0000256" key="8">
    <source>
        <dbReference type="ARBA" id="ARBA00023002"/>
    </source>
</evidence>
<proteinExistence type="inferred from homology"/>
<feature type="region of interest" description="Disordered" evidence="13">
    <location>
        <begin position="1031"/>
        <end position="1061"/>
    </location>
</feature>
<dbReference type="PROSITE" id="PS51384">
    <property type="entry name" value="FAD_FR"/>
    <property type="match status" value="1"/>
</dbReference>
<dbReference type="InParanoid" id="W3X1M1"/>